<evidence type="ECO:0000313" key="1">
    <source>
        <dbReference type="EMBL" id="QHU10830.1"/>
    </source>
</evidence>
<name>A0A6C0K216_9ZZZZ</name>
<organism evidence="1">
    <name type="scientific">viral metagenome</name>
    <dbReference type="NCBI Taxonomy" id="1070528"/>
    <lineage>
        <taxon>unclassified sequences</taxon>
        <taxon>metagenomes</taxon>
        <taxon>organismal metagenomes</taxon>
    </lineage>
</organism>
<accession>A0A6C0K216</accession>
<reference evidence="1" key="1">
    <citation type="journal article" date="2020" name="Nature">
        <title>Giant virus diversity and host interactions through global metagenomics.</title>
        <authorList>
            <person name="Schulz F."/>
            <person name="Roux S."/>
            <person name="Paez-Espino D."/>
            <person name="Jungbluth S."/>
            <person name="Walsh D.A."/>
            <person name="Denef V.J."/>
            <person name="McMahon K.D."/>
            <person name="Konstantinidis K.T."/>
            <person name="Eloe-Fadrosh E.A."/>
            <person name="Kyrpides N.C."/>
            <person name="Woyke T."/>
        </authorList>
    </citation>
    <scope>NUCLEOTIDE SEQUENCE</scope>
    <source>
        <strain evidence="1">GVMAG-S-1101165-83</strain>
    </source>
</reference>
<dbReference type="AlphaFoldDB" id="A0A6C0K216"/>
<sequence>MNNFDLNISNYKKDELEEIFALPPGKYNAVMVESKCAQLRNNIASDASVDEFIRKKTVIFLDEAKKMLVSELNSSHFLQTLGNAYNVNHNLQSTPVIEAGETFIIDKPKSSFGNSYPSEYYPGIINPLKKKTTRQNLNIDTRFRENYYNSASSNFHFDLPIKFSDVMQVQLSAFEMPFTYYNISKQMGNNFFSVTLDSSPTVPVIITVPDGNYAPAGLVDYLNNFVVGTAISGIQFIYNIDASGNGSGQLVIGTTGVGVGNFTLTFNSDIYGNPDAINPLPLKLGWLLGFRNGSYSGNNNYVGEGIVSLSGQRYLYLVVDDYNNNVTNGFYSAFNASILNKNILARISFQPNNFGSIAQNNLSLITTPRQYFGPVDIQKLKIQLLDEYGRVIEMNNMDYSFCLTFTSVYDI</sequence>
<protein>
    <submittedName>
        <fullName evidence="1">Uncharacterized protein</fullName>
    </submittedName>
</protein>
<dbReference type="EMBL" id="MN740772">
    <property type="protein sequence ID" value="QHU10830.1"/>
    <property type="molecule type" value="Genomic_DNA"/>
</dbReference>
<proteinExistence type="predicted"/>